<protein>
    <submittedName>
        <fullName evidence="2">Uncharacterized protein</fullName>
    </submittedName>
</protein>
<reference evidence="2 3" key="1">
    <citation type="submission" date="2019-08" db="EMBL/GenBank/DDBJ databases">
        <title>Bradymonadales sp. TMQ2.</title>
        <authorList>
            <person name="Liang Q."/>
        </authorList>
    </citation>
    <scope>NUCLEOTIDE SEQUENCE [LARGE SCALE GENOMIC DNA]</scope>
    <source>
        <strain evidence="2 3">TMQ2</strain>
    </source>
</reference>
<organism evidence="2 3">
    <name type="scientific">Lujinxingia vulgaris</name>
    <dbReference type="NCBI Taxonomy" id="2600176"/>
    <lineage>
        <taxon>Bacteria</taxon>
        <taxon>Deltaproteobacteria</taxon>
        <taxon>Bradymonadales</taxon>
        <taxon>Lujinxingiaceae</taxon>
        <taxon>Lujinxingia</taxon>
    </lineage>
</organism>
<evidence type="ECO:0000256" key="1">
    <source>
        <dbReference type="SAM" id="MobiDB-lite"/>
    </source>
</evidence>
<name>A0A5C6XAZ4_9DELT</name>
<accession>A0A5C6XAZ4</accession>
<dbReference type="AlphaFoldDB" id="A0A5C6XAZ4"/>
<proteinExistence type="predicted"/>
<comment type="caution">
    <text evidence="2">The sequence shown here is derived from an EMBL/GenBank/DDBJ whole genome shotgun (WGS) entry which is preliminary data.</text>
</comment>
<evidence type="ECO:0000313" key="2">
    <source>
        <dbReference type="EMBL" id="TXD36866.1"/>
    </source>
</evidence>
<evidence type="ECO:0000313" key="3">
    <source>
        <dbReference type="Proteomes" id="UP000321046"/>
    </source>
</evidence>
<dbReference type="Proteomes" id="UP000321046">
    <property type="component" value="Unassembled WGS sequence"/>
</dbReference>
<dbReference type="OrthoDB" id="5524929at2"/>
<dbReference type="EMBL" id="VOSL01000043">
    <property type="protein sequence ID" value="TXD36866.1"/>
    <property type="molecule type" value="Genomic_DNA"/>
</dbReference>
<dbReference type="RefSeq" id="WP_146974180.1">
    <property type="nucleotide sequence ID" value="NZ_VOSL01000043.1"/>
</dbReference>
<feature type="region of interest" description="Disordered" evidence="1">
    <location>
        <begin position="160"/>
        <end position="183"/>
    </location>
</feature>
<sequence>MEPITWAILTTLVLLAGGGVTQATRQRRRAVERAQLRQALRVSRPVGNTRVSIFDVYWDLGASSWALELMHHHNLLPSTEDAIFGAWSRLEDLVAGHGSYDAFLEDSLEAIGEFFSEHREVGSRRQLPALSYEDRRLLEVDPGGAQPVEADDDNLPVLRRAGSGVPTHQEARQRRALRGDTRSGGDWGASLGLSERGSAIFDVDRIGNLDAAAVLGAFVSGDLGRRLEQWWKMRRVRQLRDALDKELSDFYTFYADIVHRTPDFYSPLYDASRRWRDEATRQRFARKHRDRRGERWGQAADLLSEDAVALAESLAERAFKNTHDTIETLHAHAARGNVAMAGYLVYLNAHAFFAGRHPEYGERMRRVDFATHRLQEELRKLRDEGVL</sequence>
<feature type="compositionally biased region" description="Basic and acidic residues" evidence="1">
    <location>
        <begin position="169"/>
        <end position="183"/>
    </location>
</feature>
<gene>
    <name evidence="2" type="ORF">FRC96_09105</name>
</gene>